<dbReference type="GO" id="GO:0005886">
    <property type="term" value="C:plasma membrane"/>
    <property type="evidence" value="ECO:0007669"/>
    <property type="project" value="UniProtKB-SubCell"/>
</dbReference>
<dbReference type="GO" id="GO:0043332">
    <property type="term" value="C:mating projection tip"/>
    <property type="evidence" value="ECO:0007669"/>
    <property type="project" value="UniProtKB-UniRule"/>
</dbReference>
<evidence type="ECO:0000313" key="12">
    <source>
        <dbReference type="Proteomes" id="UP000595662"/>
    </source>
</evidence>
<dbReference type="KEGG" id="pdp:PDIP_33690"/>
<feature type="transmembrane region" description="Helical" evidence="10">
    <location>
        <begin position="125"/>
        <end position="145"/>
    </location>
</feature>
<dbReference type="InterPro" id="IPR026777">
    <property type="entry name" value="PRM1"/>
</dbReference>
<evidence type="ECO:0000256" key="1">
    <source>
        <dbReference type="ARBA" id="ARBA00002512"/>
    </source>
</evidence>
<keyword evidence="7 10" id="KW-1133">Transmembrane helix</keyword>
<comment type="function">
    <text evidence="1 10">Involved in cell fusion during mating by stabilizing the plasma membrane fusion event.</text>
</comment>
<dbReference type="AlphaFoldDB" id="A0A7T6XR02"/>
<evidence type="ECO:0000256" key="6">
    <source>
        <dbReference type="ARBA" id="ARBA00022971"/>
    </source>
</evidence>
<reference evidence="11 12" key="1">
    <citation type="submission" date="2020-08" db="EMBL/GenBank/DDBJ databases">
        <title>The completed genome sequence of the pathogenic ascomycete fungus Penicillium digitatum.</title>
        <authorList>
            <person name="Wang M."/>
        </authorList>
    </citation>
    <scope>NUCLEOTIDE SEQUENCE [LARGE SCALE GENOMIC DNA]</scope>
    <source>
        <strain evidence="11 12">PdW03</strain>
    </source>
</reference>
<dbReference type="GO" id="GO:0032220">
    <property type="term" value="P:plasma membrane fusion involved in cytogamy"/>
    <property type="evidence" value="ECO:0007669"/>
    <property type="project" value="TreeGrafter"/>
</dbReference>
<comment type="subcellular location">
    <subcellularLocation>
        <location evidence="2 10">Cell membrane</location>
        <topology evidence="2 10">Multi-pass membrane protein</topology>
    </subcellularLocation>
</comment>
<dbReference type="PANTHER" id="PTHR31030">
    <property type="entry name" value="PLASMA MEMBRANE FUSION PROTEIN PRM1"/>
    <property type="match status" value="1"/>
</dbReference>
<keyword evidence="8 10" id="KW-0472">Membrane</keyword>
<keyword evidence="9" id="KW-0325">Glycoprotein</keyword>
<proteinExistence type="inferred from homology"/>
<name>A0A7T6XR02_PENDI</name>
<feature type="transmembrane region" description="Helical" evidence="10">
    <location>
        <begin position="320"/>
        <end position="338"/>
    </location>
</feature>
<comment type="similarity">
    <text evidence="3 10">Belongs to the PRM1 family.</text>
</comment>
<accession>A0A7T6XR02</accession>
<keyword evidence="5 10" id="KW-0812">Transmembrane</keyword>
<evidence type="ECO:0000256" key="8">
    <source>
        <dbReference type="ARBA" id="ARBA00023136"/>
    </source>
</evidence>
<keyword evidence="4 10" id="KW-1003">Cell membrane</keyword>
<dbReference type="VEuPathDB" id="FungiDB:PDIP_33690"/>
<dbReference type="GeneID" id="26231689"/>
<evidence type="ECO:0000313" key="11">
    <source>
        <dbReference type="EMBL" id="QQK45813.1"/>
    </source>
</evidence>
<feature type="transmembrane region" description="Helical" evidence="10">
    <location>
        <begin position="397"/>
        <end position="425"/>
    </location>
</feature>
<sequence>MAFSRSGRSVFPLLPPYGAHDSSTGRIIPLHPDGLTPYLGLRARLSQVWINRWTILLLLVLLRVLLAVGDLQSNMASAKREALSACTSVESMGSAMASMPHYLSKGTNELVASSVDEAVSALKSVLLMTITGVGEILWFVINMMYSTYACLITMAVRGTVGAGIEVIKEATEWINKTLKTISGDIESTVDKYKDELNSFLETINKVASVFSDDPSPINLNSSISTLENLSLPSSVNRTVEKLNSVVLPNFKEIQNYTKTLFQTPFQEVKDLINGSLGTYSFDRSALPVPAKTQLTFCNDNKGIDDFFNEVTELTLKARKIFIAVLIIAAILVCIPIAWQEIRRWRSMKERSQLVRKEAHDPMDVVYIVSRPYTAAAGIKAASHFSNSRRQILVRWTIAYATSLPALFVLALALAALFSCLCQYLLLHTVKQTVPALSAEVGEFADKVVEALERASTDWATDTNKAILNLNNDLNHDVFGWVNTSTHAINGTLNFFIYNTSSVLNETFKGTILQDPVYELYECLVGLKAEAFQKGLNWVAEHAHISLPTLPNDIFSAGAASSINDTSNPSDSFLADSGDQTANKITEVVTSVINKLEAAVRVEAIIATIIFLLWGFIAFVGITRAMMLFWSRDKHRGEGGQGHILDPVPNGGPPPQDPRGFTEVPLTAIPRSMSADGHIAPHYTAAAASSLPVRNETPSYGDEKLGFAGQRNYEHALQVDSGPDLRGSSYVEYDVRR</sequence>
<dbReference type="EMBL" id="CP060777">
    <property type="protein sequence ID" value="QQK45813.1"/>
    <property type="molecule type" value="Genomic_DNA"/>
</dbReference>
<evidence type="ECO:0000256" key="9">
    <source>
        <dbReference type="ARBA" id="ARBA00023180"/>
    </source>
</evidence>
<feature type="transmembrane region" description="Helical" evidence="10">
    <location>
        <begin position="53"/>
        <end position="71"/>
    </location>
</feature>
<keyword evidence="6 10" id="KW-0184">Conjugation</keyword>
<protein>
    <recommendedName>
        <fullName evidence="10">Plasma membrane fusion protein PRM1</fullName>
    </recommendedName>
</protein>
<evidence type="ECO:0000256" key="3">
    <source>
        <dbReference type="ARBA" id="ARBA00010780"/>
    </source>
</evidence>
<gene>
    <name evidence="11" type="ORF">Pdw03_0711</name>
</gene>
<organism evidence="11 12">
    <name type="scientific">Penicillium digitatum</name>
    <name type="common">Green mold</name>
    <dbReference type="NCBI Taxonomy" id="36651"/>
    <lineage>
        <taxon>Eukaryota</taxon>
        <taxon>Fungi</taxon>
        <taxon>Dikarya</taxon>
        <taxon>Ascomycota</taxon>
        <taxon>Pezizomycotina</taxon>
        <taxon>Eurotiomycetes</taxon>
        <taxon>Eurotiomycetidae</taxon>
        <taxon>Eurotiales</taxon>
        <taxon>Aspergillaceae</taxon>
        <taxon>Penicillium</taxon>
    </lineage>
</organism>
<dbReference type="PANTHER" id="PTHR31030:SF1">
    <property type="entry name" value="PLASMA MEMBRANE FUSION PROTEIN PRM1"/>
    <property type="match status" value="1"/>
</dbReference>
<dbReference type="Proteomes" id="UP000595662">
    <property type="component" value="Chromosome 4"/>
</dbReference>
<feature type="transmembrane region" description="Helical" evidence="10">
    <location>
        <begin position="603"/>
        <end position="625"/>
    </location>
</feature>
<evidence type="ECO:0000256" key="10">
    <source>
        <dbReference type="RuleBase" id="RU366035"/>
    </source>
</evidence>
<evidence type="ECO:0000256" key="4">
    <source>
        <dbReference type="ARBA" id="ARBA00022475"/>
    </source>
</evidence>
<evidence type="ECO:0000256" key="7">
    <source>
        <dbReference type="ARBA" id="ARBA00022989"/>
    </source>
</evidence>
<evidence type="ECO:0000256" key="5">
    <source>
        <dbReference type="ARBA" id="ARBA00022692"/>
    </source>
</evidence>
<dbReference type="RefSeq" id="XP_014535973.2">
    <property type="nucleotide sequence ID" value="XM_014680487.2"/>
</dbReference>
<evidence type="ECO:0000256" key="2">
    <source>
        <dbReference type="ARBA" id="ARBA00004651"/>
    </source>
</evidence>